<evidence type="ECO:0000256" key="12">
    <source>
        <dbReference type="ARBA" id="ARBA00022691"/>
    </source>
</evidence>
<dbReference type="PROSITE" id="PS50974">
    <property type="entry name" value="ADOMET_ACTIVATION"/>
    <property type="match status" value="1"/>
</dbReference>
<dbReference type="CDD" id="cd00740">
    <property type="entry name" value="MeTr"/>
    <property type="match status" value="1"/>
</dbReference>
<feature type="domain" description="Hcy-binding" evidence="24">
    <location>
        <begin position="5"/>
        <end position="309"/>
    </location>
</feature>
<evidence type="ECO:0000256" key="13">
    <source>
        <dbReference type="ARBA" id="ARBA00022723"/>
    </source>
</evidence>
<evidence type="ECO:0000256" key="15">
    <source>
        <dbReference type="ARBA" id="ARBA00022833"/>
    </source>
</evidence>
<dbReference type="Pfam" id="PF02607">
    <property type="entry name" value="B12-binding_2"/>
    <property type="match status" value="1"/>
</dbReference>
<comment type="caution">
    <text evidence="29">The sequence shown here is derived from an EMBL/GenBank/DDBJ whole genome shotgun (WGS) entry which is preliminary data.</text>
</comment>
<dbReference type="PANTHER" id="PTHR45833">
    <property type="entry name" value="METHIONINE SYNTHASE"/>
    <property type="match status" value="1"/>
</dbReference>
<evidence type="ECO:0000256" key="5">
    <source>
        <dbReference type="ARBA" id="ARBA00010398"/>
    </source>
</evidence>
<evidence type="ECO:0000256" key="3">
    <source>
        <dbReference type="ARBA" id="ARBA00001956"/>
    </source>
</evidence>
<dbReference type="EMBL" id="JAMPKX010000003">
    <property type="protein sequence ID" value="MEP0947210.1"/>
    <property type="molecule type" value="Genomic_DNA"/>
</dbReference>
<comment type="cofactor">
    <cofactor evidence="2 21 22">
        <name>Zn(2+)</name>
        <dbReference type="ChEBI" id="CHEBI:29105"/>
    </cofactor>
</comment>
<organism evidence="29 30">
    <name type="scientific">Leptolyngbya subtilissima DQ-A4</name>
    <dbReference type="NCBI Taxonomy" id="2933933"/>
    <lineage>
        <taxon>Bacteria</taxon>
        <taxon>Bacillati</taxon>
        <taxon>Cyanobacteriota</taxon>
        <taxon>Cyanophyceae</taxon>
        <taxon>Leptolyngbyales</taxon>
        <taxon>Leptolyngbyaceae</taxon>
        <taxon>Leptolyngbya group</taxon>
        <taxon>Leptolyngbya</taxon>
    </lineage>
</organism>
<feature type="domain" description="B12-binding N-terminal" evidence="28">
    <location>
        <begin position="666"/>
        <end position="759"/>
    </location>
</feature>
<dbReference type="SUPFAM" id="SSF52242">
    <property type="entry name" value="Cobalamin (vitamin B12)-binding domain"/>
    <property type="match status" value="1"/>
</dbReference>
<dbReference type="InterPro" id="IPR003726">
    <property type="entry name" value="HCY_dom"/>
</dbReference>
<feature type="binding site" evidence="22">
    <location>
        <position position="294"/>
    </location>
    <ligand>
        <name>Zn(2+)</name>
        <dbReference type="ChEBI" id="CHEBI:29105"/>
    </ligand>
</feature>
<evidence type="ECO:0000256" key="2">
    <source>
        <dbReference type="ARBA" id="ARBA00001947"/>
    </source>
</evidence>
<dbReference type="InterPro" id="IPR000489">
    <property type="entry name" value="Pterin-binding_dom"/>
</dbReference>
<dbReference type="Proteomes" id="UP001482513">
    <property type="component" value="Unassembled WGS sequence"/>
</dbReference>
<feature type="domain" description="AdoMet activation" evidence="26">
    <location>
        <begin position="956"/>
        <end position="1258"/>
    </location>
</feature>
<dbReference type="InterPro" id="IPR050554">
    <property type="entry name" value="Met_Synthase/Corrinoid"/>
</dbReference>
<evidence type="ECO:0000259" key="28">
    <source>
        <dbReference type="PROSITE" id="PS51337"/>
    </source>
</evidence>
<evidence type="ECO:0000256" key="11">
    <source>
        <dbReference type="ARBA" id="ARBA00022679"/>
    </source>
</evidence>
<evidence type="ECO:0000256" key="14">
    <source>
        <dbReference type="ARBA" id="ARBA00022737"/>
    </source>
</evidence>
<evidence type="ECO:0000256" key="20">
    <source>
        <dbReference type="NCBIfam" id="TIGR02082"/>
    </source>
</evidence>
<feature type="domain" description="B12-binding" evidence="27">
    <location>
        <begin position="761"/>
        <end position="896"/>
    </location>
</feature>
<dbReference type="Pfam" id="PF02574">
    <property type="entry name" value="S-methyl_trans"/>
    <property type="match status" value="1"/>
</dbReference>
<evidence type="ECO:0000256" key="6">
    <source>
        <dbReference type="ARBA" id="ARBA00012032"/>
    </source>
</evidence>
<dbReference type="InterPro" id="IPR006158">
    <property type="entry name" value="Cobalamin-bd"/>
</dbReference>
<keyword evidence="14" id="KW-0677">Repeat</keyword>
<evidence type="ECO:0000259" key="24">
    <source>
        <dbReference type="PROSITE" id="PS50970"/>
    </source>
</evidence>
<dbReference type="RefSeq" id="WP_190701609.1">
    <property type="nucleotide sequence ID" value="NZ_JAMPKX010000003.1"/>
</dbReference>
<keyword evidence="12 21" id="KW-0949">S-adenosyl-L-methionine</keyword>
<evidence type="ECO:0000256" key="4">
    <source>
        <dbReference type="ARBA" id="ARBA00005178"/>
    </source>
</evidence>
<dbReference type="Gene3D" id="3.40.50.280">
    <property type="entry name" value="Cobalamin-binding domain"/>
    <property type="match status" value="1"/>
</dbReference>
<dbReference type="InterPro" id="IPR036594">
    <property type="entry name" value="Meth_synthase_dom"/>
</dbReference>
<dbReference type="InterPro" id="IPR036589">
    <property type="entry name" value="HCY_dom_sf"/>
</dbReference>
<evidence type="ECO:0000256" key="21">
    <source>
        <dbReference type="PIRNR" id="PIRNR000381"/>
    </source>
</evidence>
<evidence type="ECO:0000256" key="10">
    <source>
        <dbReference type="ARBA" id="ARBA00022628"/>
    </source>
</evidence>
<dbReference type="InterPro" id="IPR011005">
    <property type="entry name" value="Dihydropteroate_synth-like_sf"/>
</dbReference>
<dbReference type="InterPro" id="IPR036724">
    <property type="entry name" value="Cobalamin-bd_sf"/>
</dbReference>
<keyword evidence="10 21" id="KW-0846">Cobalamin</keyword>
<keyword evidence="30" id="KW-1185">Reference proteome</keyword>
<dbReference type="SUPFAM" id="SSF47644">
    <property type="entry name" value="Methionine synthase domain"/>
    <property type="match status" value="1"/>
</dbReference>
<dbReference type="PANTHER" id="PTHR45833:SF1">
    <property type="entry name" value="METHIONINE SYNTHASE"/>
    <property type="match status" value="1"/>
</dbReference>
<protein>
    <recommendedName>
        <fullName evidence="7 20">Methionine synthase</fullName>
        <ecNumber evidence="6 20">2.1.1.13</ecNumber>
    </recommendedName>
    <alternativeName>
        <fullName evidence="19 21">5-methyltetrahydrofolate--homocysteine methyltransferase</fullName>
    </alternativeName>
</protein>
<dbReference type="Pfam" id="PF02965">
    <property type="entry name" value="Met_synt_B12"/>
    <property type="match status" value="1"/>
</dbReference>
<evidence type="ECO:0000259" key="25">
    <source>
        <dbReference type="PROSITE" id="PS50972"/>
    </source>
</evidence>
<sequence length="1258" mass="138395">MSSAFLDRLHSPDRPVMVFDGAMGTNLQVQNLTAEDFGGPEYEGCNEYLVFTNPKAVETVHRGFLEAGADVIETDTFGGTAIVLAEYDLADRAYELNKTAAALARRVADEYSTPDKPRFVAGSMGPGTKLPTLGHIDFDTLKDSYVDQAKGLIDGGVDLMLVETCQDVLQIKAALNGIEEAFTATGKRLPLMVSVTMEQQGTMLVGTEMAAALTILEPYPIDILGLNCATGPDLMKDHVRHLAEQSPFVISCIPNAGLPENVGGNAVYRLTPMELRMSLMHFIEDLGVQVIGGCCGTRPEHIAQLAELAKDLRPKPRPVRVGEWASGRVGESPDTEHLPIHPSTHPPSHPSPRPALNYIPAAASIYSPQPYEQDNSFLIVGERLNASGSKKCREMLNAEDWDGLVALAREQVKEGAHVLDVNVDYVGRDGERDMHELVSRLVTNVTLPLMLDSTEWQKMEAGLKVAGGKCILNSTNYEDGDERFFKVLELAKRYGAGIVVGTIDEDGMARSAEKKFQIAQRAYRDALEYGLPAHEIFFDTLALPISTGIEEDRVNGRETLESIRLIRKNLPGSHIMLGVSNVSFGLSPVARVTLNSVFLHEAMQVGLDGAIVSAAKILPLAKIDPDHQKVCRDLIYDRREFDGDIVSYDPLTKLTTLFEGKSLKKKEAIAKDLPIDEQLKQHIIDGERIGLDDALAKALETYPPLEIINTFLLDGMKVVGELFGSGQMQLPFVLQSAQTMKAAVAYLEPYMEKADSDGSGKGTFIIATVKGDVHDIGKNLVDIILSNNGYKVVNLGIKQPVDAIIQAYREHHADCIAMSGLLVKSTAFMKDNLETFNQEGITVPVILGGAALTPKFVHEDCQNTYKGKVVYGKDAFSDLHFMDKLMPAKAAGNWDDLSGFLDEVEAVGSDGVTELESDGVTELESDGVTELESDGVTELKSDGVTSSPDYSITPSLDHPITPSPQDITRSEAVDPTIPRPTPPFWGTRVLTPAEISLEDVFSYLDLQALFVGQWQFRKPQEQSREEYDAFLQETVHPILDTWKQRILAEGLLHPQLVYGYFPCLAEGNSLHIYDPSVVADGQIDSPIHPDPIATFTFPRQKSLRRLCIADFFLPKELAKPGQFDVFPMQAVTVGEVATEFAQSLFKDDRYTDYLYYYGLSVQTAEALAEWCHARIRQELGYGELEPGTLREVLQQRYQGSRYSFGYPACPNMDDQPVQIELLKAEQIGLTIDESEQLHPEQSTTAIVAYHPAAKYFSA</sequence>
<feature type="binding site" evidence="22">
    <location>
        <position position="295"/>
    </location>
    <ligand>
        <name>Zn(2+)</name>
        <dbReference type="ChEBI" id="CHEBI:29105"/>
    </ligand>
</feature>
<keyword evidence="11 21" id="KW-0808">Transferase</keyword>
<evidence type="ECO:0000259" key="26">
    <source>
        <dbReference type="PROSITE" id="PS50974"/>
    </source>
</evidence>
<feature type="compositionally biased region" description="Pro residues" evidence="23">
    <location>
        <begin position="344"/>
        <end position="353"/>
    </location>
</feature>
<dbReference type="Pfam" id="PF02310">
    <property type="entry name" value="B12-binding"/>
    <property type="match status" value="1"/>
</dbReference>
<comment type="catalytic activity">
    <reaction evidence="1 21">
        <text>(6S)-5-methyl-5,6,7,8-tetrahydrofolate + L-homocysteine = (6S)-5,6,7,8-tetrahydrofolate + L-methionine</text>
        <dbReference type="Rhea" id="RHEA:11172"/>
        <dbReference type="ChEBI" id="CHEBI:18608"/>
        <dbReference type="ChEBI" id="CHEBI:57453"/>
        <dbReference type="ChEBI" id="CHEBI:57844"/>
        <dbReference type="ChEBI" id="CHEBI:58199"/>
        <dbReference type="EC" id="2.1.1.13"/>
    </reaction>
</comment>
<evidence type="ECO:0000256" key="19">
    <source>
        <dbReference type="ARBA" id="ARBA00031040"/>
    </source>
</evidence>
<evidence type="ECO:0000256" key="17">
    <source>
        <dbReference type="ARBA" id="ARBA00023285"/>
    </source>
</evidence>
<evidence type="ECO:0000256" key="22">
    <source>
        <dbReference type="PROSITE-ProRule" id="PRU00333"/>
    </source>
</evidence>
<dbReference type="SMART" id="SM01018">
    <property type="entry name" value="B12-binding_2"/>
    <property type="match status" value="1"/>
</dbReference>
<gene>
    <name evidence="29" type="primary">metH</name>
    <name evidence="29" type="ORF">NC992_10040</name>
</gene>
<dbReference type="PIRSF" id="PIRSF000381">
    <property type="entry name" value="MetH"/>
    <property type="match status" value="1"/>
</dbReference>
<dbReference type="Pfam" id="PF00809">
    <property type="entry name" value="Pterin_bind"/>
    <property type="match status" value="1"/>
</dbReference>
<dbReference type="PROSITE" id="PS51337">
    <property type="entry name" value="B12_BINDING_NTER"/>
    <property type="match status" value="1"/>
</dbReference>
<dbReference type="SUPFAM" id="SSF56507">
    <property type="entry name" value="Methionine synthase activation domain-like"/>
    <property type="match status" value="1"/>
</dbReference>
<dbReference type="Gene3D" id="3.20.20.20">
    <property type="entry name" value="Dihydropteroate synthase-like"/>
    <property type="match status" value="1"/>
</dbReference>
<comment type="domain">
    <text evidence="21">Modular enzyme with four functionally distinct domains. The isolated Hcy-binding domain catalyzes methyl transfer from free methylcobalamin to homocysteine. The Hcy-binding domain in association with the pterin-binding domain catalyzes the methylation of cob(I)alamin by methyltetrahydrofolate and the methylation of homocysteine. The B12-binding domain binds the cofactor. The AdoMet activation domain binds S-adenosyl-L-methionine. Under aerobic conditions cob(I)alamin can be converted to inactive cob(II)alamin. Reductive methylation by S-adenosyl-L-methionine and flavodoxin regenerates methylcobalamin.</text>
</comment>
<dbReference type="Gene3D" id="3.20.20.330">
    <property type="entry name" value="Homocysteine-binding-like domain"/>
    <property type="match status" value="1"/>
</dbReference>
<comment type="pathway">
    <text evidence="4 21">Amino-acid biosynthesis; L-methionine biosynthesis via de novo pathway; L-methionine from L-homocysteine (MetH route): step 1/1.</text>
</comment>
<dbReference type="PROSITE" id="PS50970">
    <property type="entry name" value="HCY"/>
    <property type="match status" value="1"/>
</dbReference>
<feature type="region of interest" description="Disordered" evidence="23">
    <location>
        <begin position="939"/>
        <end position="962"/>
    </location>
</feature>
<feature type="region of interest" description="Disordered" evidence="23">
    <location>
        <begin position="325"/>
        <end position="354"/>
    </location>
</feature>
<evidence type="ECO:0000259" key="27">
    <source>
        <dbReference type="PROSITE" id="PS51332"/>
    </source>
</evidence>
<keyword evidence="13 21" id="KW-0479">Metal-binding</keyword>
<dbReference type="SUPFAM" id="SSF51717">
    <property type="entry name" value="Dihydropteroate synthetase-like"/>
    <property type="match status" value="1"/>
</dbReference>
<dbReference type="InterPro" id="IPR011822">
    <property type="entry name" value="MetH"/>
</dbReference>
<feature type="binding site" evidence="22">
    <location>
        <position position="228"/>
    </location>
    <ligand>
        <name>Zn(2+)</name>
        <dbReference type="ChEBI" id="CHEBI:29105"/>
    </ligand>
</feature>
<evidence type="ECO:0000256" key="1">
    <source>
        <dbReference type="ARBA" id="ARBA00001700"/>
    </source>
</evidence>
<dbReference type="EC" id="2.1.1.13" evidence="6 20"/>
<accession>A0ABV0K402</accession>
<keyword evidence="9 21" id="KW-0028">Amino-acid biosynthesis</keyword>
<feature type="compositionally biased region" description="Polar residues" evidence="23">
    <location>
        <begin position="943"/>
        <end position="954"/>
    </location>
</feature>
<keyword evidence="8 21" id="KW-0489">Methyltransferase</keyword>
<keyword evidence="15 21" id="KW-0862">Zinc</keyword>
<dbReference type="PROSITE" id="PS51332">
    <property type="entry name" value="B12_BINDING"/>
    <property type="match status" value="1"/>
</dbReference>
<dbReference type="GO" id="GO:0032259">
    <property type="term" value="P:methylation"/>
    <property type="evidence" value="ECO:0007669"/>
    <property type="project" value="UniProtKB-KW"/>
</dbReference>
<dbReference type="NCBIfam" id="TIGR02082">
    <property type="entry name" value="metH"/>
    <property type="match status" value="1"/>
</dbReference>
<comment type="function">
    <text evidence="18 21">Catalyzes the transfer of a methyl group from methyl-cobalamin to homocysteine, yielding enzyme-bound cob(I)alamin and methionine. Subsequently, remethylates the cofactor using methyltetrahydrofolate.</text>
</comment>
<feature type="domain" description="Pterin-binding" evidence="25">
    <location>
        <begin position="377"/>
        <end position="636"/>
    </location>
</feature>
<dbReference type="InterPro" id="IPR003759">
    <property type="entry name" value="Cbl-bd_cap"/>
</dbReference>
<evidence type="ECO:0000256" key="7">
    <source>
        <dbReference type="ARBA" id="ARBA00013998"/>
    </source>
</evidence>
<dbReference type="InterPro" id="IPR004223">
    <property type="entry name" value="VitB12-dep_Met_synth_activ_dom"/>
</dbReference>
<proteinExistence type="inferred from homology"/>
<keyword evidence="17 21" id="KW-0170">Cobalt</keyword>
<keyword evidence="16 21" id="KW-0486">Methionine biosynthesis</keyword>
<reference evidence="29 30" key="1">
    <citation type="submission" date="2022-04" db="EMBL/GenBank/DDBJ databases">
        <title>Positive selection, recombination, and allopatry shape intraspecific diversity of widespread and dominant cyanobacteria.</title>
        <authorList>
            <person name="Wei J."/>
            <person name="Shu W."/>
            <person name="Hu C."/>
        </authorList>
    </citation>
    <scope>NUCLEOTIDE SEQUENCE [LARGE SCALE GENOMIC DNA]</scope>
    <source>
        <strain evidence="29 30">DQ-A4</strain>
    </source>
</reference>
<evidence type="ECO:0000313" key="30">
    <source>
        <dbReference type="Proteomes" id="UP001482513"/>
    </source>
</evidence>
<dbReference type="InterPro" id="IPR033706">
    <property type="entry name" value="Met_synthase_B12-bd"/>
</dbReference>
<evidence type="ECO:0000313" key="29">
    <source>
        <dbReference type="EMBL" id="MEP0947210.1"/>
    </source>
</evidence>
<evidence type="ECO:0000256" key="23">
    <source>
        <dbReference type="SAM" id="MobiDB-lite"/>
    </source>
</evidence>
<evidence type="ECO:0000256" key="9">
    <source>
        <dbReference type="ARBA" id="ARBA00022605"/>
    </source>
</evidence>
<dbReference type="SUPFAM" id="SSF82282">
    <property type="entry name" value="Homocysteine S-methyltransferase"/>
    <property type="match status" value="1"/>
</dbReference>
<dbReference type="GO" id="GO:0008705">
    <property type="term" value="F:methionine synthase activity"/>
    <property type="evidence" value="ECO:0007669"/>
    <property type="project" value="UniProtKB-EC"/>
</dbReference>
<dbReference type="Gene3D" id="3.10.196.10">
    <property type="entry name" value="Vitamin B12-dependent methionine synthase, activation domain"/>
    <property type="match status" value="1"/>
</dbReference>
<dbReference type="InterPro" id="IPR037010">
    <property type="entry name" value="VitB12-dep_Met_synth_activ_sf"/>
</dbReference>
<dbReference type="Gene3D" id="1.10.1240.10">
    <property type="entry name" value="Methionine synthase domain"/>
    <property type="match status" value="1"/>
</dbReference>
<comment type="similarity">
    <text evidence="5">Belongs to the vitamin-B12 dependent methionine synthase family.</text>
</comment>
<evidence type="ECO:0000256" key="8">
    <source>
        <dbReference type="ARBA" id="ARBA00022603"/>
    </source>
</evidence>
<dbReference type="CDD" id="cd02069">
    <property type="entry name" value="methionine_synthase_B12_BD"/>
    <property type="match status" value="1"/>
</dbReference>
<evidence type="ECO:0000256" key="16">
    <source>
        <dbReference type="ARBA" id="ARBA00023167"/>
    </source>
</evidence>
<name>A0ABV0K402_9CYAN</name>
<evidence type="ECO:0000256" key="18">
    <source>
        <dbReference type="ARBA" id="ARBA00025552"/>
    </source>
</evidence>
<dbReference type="PROSITE" id="PS50972">
    <property type="entry name" value="PTERIN_BINDING"/>
    <property type="match status" value="1"/>
</dbReference>
<comment type="cofactor">
    <cofactor evidence="3 21">
        <name>methylcob(III)alamin</name>
        <dbReference type="ChEBI" id="CHEBI:28115"/>
    </cofactor>
</comment>